<proteinExistence type="predicted"/>
<sequence length="61" mass="7031">MKTIYTEYAAFSAVNVITREPVDLSRWKNFNCRDLEEAKELALAIAAMIPDAEIKQEVYIH</sequence>
<reference evidence="1" key="1">
    <citation type="journal article" date="2021" name="Proc. Natl. Acad. Sci. U.S.A.">
        <title>A Catalog of Tens of Thousands of Viruses from Human Metagenomes Reveals Hidden Associations with Chronic Diseases.</title>
        <authorList>
            <person name="Tisza M.J."/>
            <person name="Buck C.B."/>
        </authorList>
    </citation>
    <scope>NUCLEOTIDE SEQUENCE</scope>
    <source>
        <strain evidence="1">CtBCr48</strain>
    </source>
</reference>
<evidence type="ECO:0000313" key="1">
    <source>
        <dbReference type="EMBL" id="DAF50380.1"/>
    </source>
</evidence>
<organism evidence="1">
    <name type="scientific">Siphoviridae sp. ctBCr48</name>
    <dbReference type="NCBI Taxonomy" id="2827802"/>
    <lineage>
        <taxon>Viruses</taxon>
        <taxon>Duplodnaviria</taxon>
        <taxon>Heunggongvirae</taxon>
        <taxon>Uroviricota</taxon>
        <taxon>Caudoviricetes</taxon>
    </lineage>
</organism>
<protein>
    <submittedName>
        <fullName evidence="1">Uncharacterized protein</fullName>
    </submittedName>
</protein>
<accession>A0A8S5SH56</accession>
<dbReference type="EMBL" id="BK032595">
    <property type="protein sequence ID" value="DAF50380.1"/>
    <property type="molecule type" value="Genomic_DNA"/>
</dbReference>
<name>A0A8S5SH56_9CAUD</name>